<evidence type="ECO:0000256" key="1">
    <source>
        <dbReference type="SAM" id="SignalP"/>
    </source>
</evidence>
<dbReference type="AlphaFoldDB" id="A0A1G5JSP4"/>
<dbReference type="Gene3D" id="2.40.160.20">
    <property type="match status" value="1"/>
</dbReference>
<proteinExistence type="predicted"/>
<dbReference type="InterPro" id="IPR018550">
    <property type="entry name" value="Lipid-A_deacylase-rel"/>
</dbReference>
<evidence type="ECO:0000313" key="3">
    <source>
        <dbReference type="Proteomes" id="UP000199354"/>
    </source>
</evidence>
<reference evidence="2 3" key="1">
    <citation type="submission" date="2016-10" db="EMBL/GenBank/DDBJ databases">
        <authorList>
            <person name="de Groot N.N."/>
        </authorList>
    </citation>
    <scope>NUCLEOTIDE SEQUENCE [LARGE SCALE GENOMIC DNA]</scope>
    <source>
        <strain evidence="2 3">CGMCC 1.7031</strain>
    </source>
</reference>
<organism evidence="2 3">
    <name type="scientific">Flavobacterium caeni</name>
    <dbReference type="NCBI Taxonomy" id="490189"/>
    <lineage>
        <taxon>Bacteria</taxon>
        <taxon>Pseudomonadati</taxon>
        <taxon>Bacteroidota</taxon>
        <taxon>Flavobacteriia</taxon>
        <taxon>Flavobacteriales</taxon>
        <taxon>Flavobacteriaceae</taxon>
        <taxon>Flavobacterium</taxon>
    </lineage>
</organism>
<feature type="signal peptide" evidence="1">
    <location>
        <begin position="1"/>
        <end position="18"/>
    </location>
</feature>
<dbReference type="Proteomes" id="UP000199354">
    <property type="component" value="Unassembled WGS sequence"/>
</dbReference>
<protein>
    <submittedName>
        <fullName evidence="2">Lipid A 3-O-deacylase (PagL)</fullName>
    </submittedName>
</protein>
<dbReference type="Pfam" id="PF09411">
    <property type="entry name" value="PagL"/>
    <property type="match status" value="1"/>
</dbReference>
<keyword evidence="1" id="KW-0732">Signal</keyword>
<dbReference type="EMBL" id="FMVF01000016">
    <property type="protein sequence ID" value="SCY91415.1"/>
    <property type="molecule type" value="Genomic_DNA"/>
</dbReference>
<gene>
    <name evidence="2" type="ORF">SAMN02927903_02879</name>
</gene>
<dbReference type="OrthoDB" id="627554at2"/>
<evidence type="ECO:0000313" key="2">
    <source>
        <dbReference type="EMBL" id="SCY91415.1"/>
    </source>
</evidence>
<name>A0A1G5JSP4_9FLAO</name>
<sequence>MKTLLSGLFLLLSYGLLAQDTAEYETVDVSFLRGNVVLHSPELAHLITGHPEGVMVSFSKKTNGNQEWEAIYNYPDYGGYFLYQDLKNQQLGECYTIGAHYNFYFLKRHLMVKIAQGVALTTHPYDKVSNSKNTAFGSKFMANTNFLIDYKKENLVGNFGVQAGLAFTHYSMGRVKSPNSGLNTIGLNVGVNYNFREVQYRKVDTTLANVRFTEPVRFNAVFRGGVNESPVIGSGQKPFYHLSAYADKRIGRKSALQLGIEGFATTSNKEYIKYRAIAFPNEPMDADTDYKRVGVFVGHELFINRLSIEVQVGYYAYDPAKLDVSFYDRVGLKYYITKKIFGALSVKTHGFLAEALELGVGVRL</sequence>
<dbReference type="STRING" id="490189.SAMN02927903_02879"/>
<feature type="chain" id="PRO_5011602588" evidence="1">
    <location>
        <begin position="19"/>
        <end position="364"/>
    </location>
</feature>
<accession>A0A1G5JSP4</accession>
<keyword evidence="3" id="KW-1185">Reference proteome</keyword>
<dbReference type="RefSeq" id="WP_091145659.1">
    <property type="nucleotide sequence ID" value="NZ_FMVF01000016.1"/>
</dbReference>